<sequence>MADMSHLGWDVVNEYEADKLAADSNDEKILKAENAAEHNCQKRVSASIKRMAGSSIRMMSQPLKSKDSSKYPFNVPCLCENVAPPRECNTATEKGLFGEDDFFVEKYWEYSWSDDMVSVKEVLFSEVWQVIGSY</sequence>
<accession>A0A1X7U835</accession>
<name>A0A1X7U835_AMPQE</name>
<organism evidence="1">
    <name type="scientific">Amphimedon queenslandica</name>
    <name type="common">Sponge</name>
    <dbReference type="NCBI Taxonomy" id="400682"/>
    <lineage>
        <taxon>Eukaryota</taxon>
        <taxon>Metazoa</taxon>
        <taxon>Porifera</taxon>
        <taxon>Demospongiae</taxon>
        <taxon>Heteroscleromorpha</taxon>
        <taxon>Haplosclerida</taxon>
        <taxon>Niphatidae</taxon>
        <taxon>Amphimedon</taxon>
    </lineage>
</organism>
<dbReference type="InParanoid" id="A0A1X7U835"/>
<reference evidence="1" key="1">
    <citation type="submission" date="2017-05" db="UniProtKB">
        <authorList>
            <consortium name="EnsemblMetazoa"/>
        </authorList>
    </citation>
    <scope>IDENTIFICATION</scope>
</reference>
<evidence type="ECO:0000313" key="1">
    <source>
        <dbReference type="EnsemblMetazoa" id="Aqu2.1.24102_001"/>
    </source>
</evidence>
<dbReference type="EnsemblMetazoa" id="Aqu2.1.24102_001">
    <property type="protein sequence ID" value="Aqu2.1.24102_001"/>
    <property type="gene ID" value="Aqu2.1.24102"/>
</dbReference>
<protein>
    <submittedName>
        <fullName evidence="1">Uncharacterized protein</fullName>
    </submittedName>
</protein>
<proteinExistence type="predicted"/>
<dbReference type="AlphaFoldDB" id="A0A1X7U835"/>